<sequence length="135" mass="14027">LGGSSQTPWFFFCSITAARAGTRLSDLAMSASMMQQMPVYYSAADPSAPMPMVTAADVASAQPMAAEQIAQFLPMGVPQGFMPMIVYGGAAPPQAPPQAPPHYRSSYRKSGARTARAPGVLAAAALAHLVWLGGL</sequence>
<name>A0ABN9XNF8_9DINO</name>
<accession>A0ABN9XNF8</accession>
<reference evidence="1" key="1">
    <citation type="submission" date="2023-10" db="EMBL/GenBank/DDBJ databases">
        <authorList>
            <person name="Chen Y."/>
            <person name="Shah S."/>
            <person name="Dougan E. K."/>
            <person name="Thang M."/>
            <person name="Chan C."/>
        </authorList>
    </citation>
    <scope>NUCLEOTIDE SEQUENCE [LARGE SCALE GENOMIC DNA]</scope>
</reference>
<evidence type="ECO:0000313" key="1">
    <source>
        <dbReference type="EMBL" id="CAK0901435.1"/>
    </source>
</evidence>
<comment type="caution">
    <text evidence="1">The sequence shown here is derived from an EMBL/GenBank/DDBJ whole genome shotgun (WGS) entry which is preliminary data.</text>
</comment>
<proteinExistence type="predicted"/>
<dbReference type="Proteomes" id="UP001189429">
    <property type="component" value="Unassembled WGS sequence"/>
</dbReference>
<evidence type="ECO:0000313" key="2">
    <source>
        <dbReference type="Proteomes" id="UP001189429"/>
    </source>
</evidence>
<gene>
    <name evidence="1" type="ORF">PCOR1329_LOCUS78376</name>
</gene>
<dbReference type="EMBL" id="CAUYUJ010020926">
    <property type="protein sequence ID" value="CAK0901435.1"/>
    <property type="molecule type" value="Genomic_DNA"/>
</dbReference>
<protein>
    <submittedName>
        <fullName evidence="1">Uncharacterized protein</fullName>
    </submittedName>
</protein>
<organism evidence="1 2">
    <name type="scientific">Prorocentrum cordatum</name>
    <dbReference type="NCBI Taxonomy" id="2364126"/>
    <lineage>
        <taxon>Eukaryota</taxon>
        <taxon>Sar</taxon>
        <taxon>Alveolata</taxon>
        <taxon>Dinophyceae</taxon>
        <taxon>Prorocentrales</taxon>
        <taxon>Prorocentraceae</taxon>
        <taxon>Prorocentrum</taxon>
    </lineage>
</organism>
<feature type="non-terminal residue" evidence="1">
    <location>
        <position position="1"/>
    </location>
</feature>
<keyword evidence="2" id="KW-1185">Reference proteome</keyword>